<feature type="non-terminal residue" evidence="1">
    <location>
        <position position="60"/>
    </location>
</feature>
<accession>A0AC60A8J0</accession>
<reference evidence="1" key="1">
    <citation type="submission" date="2023-05" db="EMBL/GenBank/DDBJ databases">
        <authorList>
            <consortium name="ELIXIR-Norway"/>
        </authorList>
    </citation>
    <scope>NUCLEOTIDE SEQUENCE</scope>
</reference>
<sequence length="60" mass="6467">AVMNIGVHRSLSFLVSLVCTPRSGIVGSHGSFISSFLRNLHTVLHTMVQSNCKEQEGLLG</sequence>
<feature type="non-terminal residue" evidence="1">
    <location>
        <position position="1"/>
    </location>
</feature>
<evidence type="ECO:0000313" key="2">
    <source>
        <dbReference type="Proteomes" id="UP001162501"/>
    </source>
</evidence>
<protein>
    <submittedName>
        <fullName evidence="1">Uncharacterized protein</fullName>
    </submittedName>
</protein>
<gene>
    <name evidence="1" type="ORF">MRATA1EN22A_LOCUS28047</name>
</gene>
<organism evidence="1 2">
    <name type="scientific">Rangifer tarandus platyrhynchus</name>
    <name type="common">Svalbard reindeer</name>
    <dbReference type="NCBI Taxonomy" id="3082113"/>
    <lineage>
        <taxon>Eukaryota</taxon>
        <taxon>Metazoa</taxon>
        <taxon>Chordata</taxon>
        <taxon>Craniata</taxon>
        <taxon>Vertebrata</taxon>
        <taxon>Euteleostomi</taxon>
        <taxon>Mammalia</taxon>
        <taxon>Eutheria</taxon>
        <taxon>Laurasiatheria</taxon>
        <taxon>Artiodactyla</taxon>
        <taxon>Ruminantia</taxon>
        <taxon>Pecora</taxon>
        <taxon>Cervidae</taxon>
        <taxon>Odocoileinae</taxon>
        <taxon>Rangifer</taxon>
    </lineage>
</organism>
<evidence type="ECO:0000313" key="1">
    <source>
        <dbReference type="EMBL" id="CAN0569873.1"/>
    </source>
</evidence>
<proteinExistence type="predicted"/>
<reference evidence="1" key="2">
    <citation type="submission" date="2025-03" db="EMBL/GenBank/DDBJ databases">
        <authorList>
            <consortium name="ELIXIR-Norway"/>
            <consortium name="Elixir Norway"/>
        </authorList>
    </citation>
    <scope>NUCLEOTIDE SEQUENCE</scope>
</reference>
<dbReference type="EMBL" id="OX596093">
    <property type="protein sequence ID" value="CAN0569873.1"/>
    <property type="molecule type" value="Genomic_DNA"/>
</dbReference>
<name>A0AC60A8J0_RANTA</name>
<dbReference type="Proteomes" id="UP001162501">
    <property type="component" value="Chromosome 9"/>
</dbReference>